<dbReference type="OrthoDB" id="1739513at2759"/>
<keyword evidence="1" id="KW-0808">Transferase</keyword>
<comment type="caution">
    <text evidence="1">The sequence shown here is derived from an EMBL/GenBank/DDBJ whole genome shotgun (WGS) entry which is preliminary data.</text>
</comment>
<keyword evidence="1" id="KW-0695">RNA-directed DNA polymerase</keyword>
<gene>
    <name evidence="1" type="ORF">EPI10_016913</name>
</gene>
<proteinExistence type="predicted"/>
<protein>
    <submittedName>
        <fullName evidence="1">RNA-directed DNA polymerase</fullName>
    </submittedName>
</protein>
<evidence type="ECO:0000313" key="2">
    <source>
        <dbReference type="Proteomes" id="UP000325315"/>
    </source>
</evidence>
<keyword evidence="1" id="KW-0548">Nucleotidyltransferase</keyword>
<keyword evidence="2" id="KW-1185">Reference proteome</keyword>
<name>A0A5B6VQB3_9ROSI</name>
<evidence type="ECO:0000313" key="1">
    <source>
        <dbReference type="EMBL" id="KAA3471273.1"/>
    </source>
</evidence>
<accession>A0A5B6VQB3</accession>
<dbReference type="EMBL" id="SMMG02000006">
    <property type="protein sequence ID" value="KAA3471273.1"/>
    <property type="molecule type" value="Genomic_DNA"/>
</dbReference>
<dbReference type="Proteomes" id="UP000325315">
    <property type="component" value="Unassembled WGS sequence"/>
</dbReference>
<dbReference type="GO" id="GO:0003964">
    <property type="term" value="F:RNA-directed DNA polymerase activity"/>
    <property type="evidence" value="ECO:0007669"/>
    <property type="project" value="UniProtKB-KW"/>
</dbReference>
<sequence length="122" mass="14108">MLMVYTGQANHEVRVLLHHHGRGLHQLYQEMPNLCTSFISSCYDFFIDFLYVGHGSCNKHRFIFVVINYSTKCHKVGSQQILEEKEIICQYESCFIFGNALNLNNNTISEVCSLFKINITLP</sequence>
<dbReference type="AlphaFoldDB" id="A0A5B6VQB3"/>
<reference evidence="2" key="1">
    <citation type="journal article" date="2019" name="Plant Biotechnol. J.">
        <title>Genome sequencing of the Australian wild diploid species Gossypium australe highlights disease resistance and delayed gland morphogenesis.</title>
        <authorList>
            <person name="Cai Y."/>
            <person name="Cai X."/>
            <person name="Wang Q."/>
            <person name="Wang P."/>
            <person name="Zhang Y."/>
            <person name="Cai C."/>
            <person name="Xu Y."/>
            <person name="Wang K."/>
            <person name="Zhou Z."/>
            <person name="Wang C."/>
            <person name="Geng S."/>
            <person name="Li B."/>
            <person name="Dong Q."/>
            <person name="Hou Y."/>
            <person name="Wang H."/>
            <person name="Ai P."/>
            <person name="Liu Z."/>
            <person name="Yi F."/>
            <person name="Sun M."/>
            <person name="An G."/>
            <person name="Cheng J."/>
            <person name="Zhang Y."/>
            <person name="Shi Q."/>
            <person name="Xie Y."/>
            <person name="Shi X."/>
            <person name="Chang Y."/>
            <person name="Huang F."/>
            <person name="Chen Y."/>
            <person name="Hong S."/>
            <person name="Mi L."/>
            <person name="Sun Q."/>
            <person name="Zhang L."/>
            <person name="Zhou B."/>
            <person name="Peng R."/>
            <person name="Zhang X."/>
            <person name="Liu F."/>
        </authorList>
    </citation>
    <scope>NUCLEOTIDE SEQUENCE [LARGE SCALE GENOMIC DNA]</scope>
    <source>
        <strain evidence="2">cv. PA1801</strain>
    </source>
</reference>
<organism evidence="1 2">
    <name type="scientific">Gossypium australe</name>
    <dbReference type="NCBI Taxonomy" id="47621"/>
    <lineage>
        <taxon>Eukaryota</taxon>
        <taxon>Viridiplantae</taxon>
        <taxon>Streptophyta</taxon>
        <taxon>Embryophyta</taxon>
        <taxon>Tracheophyta</taxon>
        <taxon>Spermatophyta</taxon>
        <taxon>Magnoliopsida</taxon>
        <taxon>eudicotyledons</taxon>
        <taxon>Gunneridae</taxon>
        <taxon>Pentapetalae</taxon>
        <taxon>rosids</taxon>
        <taxon>malvids</taxon>
        <taxon>Malvales</taxon>
        <taxon>Malvaceae</taxon>
        <taxon>Malvoideae</taxon>
        <taxon>Gossypium</taxon>
    </lineage>
</organism>